<keyword evidence="6 15" id="KW-1133">Transmembrane helix</keyword>
<feature type="transmembrane region" description="Helical" evidence="15">
    <location>
        <begin position="12"/>
        <end position="30"/>
    </location>
</feature>
<protein>
    <recommendedName>
        <fullName evidence="2">Parvulin-like PPIase</fullName>
    </recommendedName>
    <alternativeName>
        <fullName evidence="9">Peptidyl-prolyl cis-trans isomerase plp</fullName>
    </alternativeName>
    <alternativeName>
        <fullName evidence="12">Periplasmic chaperone PpiD</fullName>
    </alternativeName>
    <alternativeName>
        <fullName evidence="13">Periplasmic folding chaperone</fullName>
    </alternativeName>
    <alternativeName>
        <fullName evidence="10">Rotamase plp</fullName>
    </alternativeName>
</protein>
<dbReference type="RefSeq" id="WP_099555626.1">
    <property type="nucleotide sequence ID" value="NZ_LT960614.1"/>
</dbReference>
<dbReference type="KEGG" id="hdi:HDIA_1516"/>
<evidence type="ECO:0000256" key="12">
    <source>
        <dbReference type="ARBA" id="ARBA00040743"/>
    </source>
</evidence>
<evidence type="ECO:0000256" key="1">
    <source>
        <dbReference type="ARBA" id="ARBA00004382"/>
    </source>
</evidence>
<evidence type="ECO:0000256" key="2">
    <source>
        <dbReference type="ARBA" id="ARBA00018370"/>
    </source>
</evidence>
<dbReference type="SUPFAM" id="SSF109998">
    <property type="entry name" value="Triger factor/SurA peptide-binding domain-like"/>
    <property type="match status" value="1"/>
</dbReference>
<keyword evidence="14 17" id="KW-0413">Isomerase</keyword>
<evidence type="ECO:0000256" key="6">
    <source>
        <dbReference type="ARBA" id="ARBA00022989"/>
    </source>
</evidence>
<sequence>MLDALRRGANTFVAKILLGLLVASFGVWGISGSLNFFQSDAVATVGGEPVNVIEFQRTYEREVRGISNQIGQPISSQQAAAFGLPQRVLGQIISEAALSRSAQDFGVGISDTTLANEIANDKTLQRDDKFDRAFFQQLLRNNGLTENQYVADRRNIELRKQVIDGLFGGMTPPKSLVEAIASYRSEVRDVDYVKIDKDTIGTIADPADEDLKTYFEAHKDTYKAPEYRTVEVMTLTPEVIADPAAVSEDDVKAEYERNQSAYGAPETRNVHQILFPNEEDAKAAKAKIDGGASFADIVKDRGMTDADADLGTITKDKIIDPAVADAAFSLTDGKVSDPIKTQFGSVLVMVSKINPPSIKPLADVEADIRKDLAERLAERNVLDMHDSIEDALAGGSTLKEVAERFKLKTETIADVDAQGRGTDGQAMTGLPAAKDFLSEAFQSDIGVENAPLQIGRYGYTWYEIAKVTPARDRTLDEVHDKVLADWRSEETAKRIDAKASDLFKEVKDGKSLADVAAAADLTVETSEKFTRGTKSPSIGKDAVEAAFGGPEGFAAMSAGPDGSSRLVMTVKDVVPVPYFAESAEAIDIASKLSDEMQNGLLSAYLDHLQTKLGVDINQTLLQSAIGLGGS</sequence>
<name>A0A2C9D3Z9_9HYPH</name>
<evidence type="ECO:0000256" key="4">
    <source>
        <dbReference type="ARBA" id="ARBA00022519"/>
    </source>
</evidence>
<dbReference type="PANTHER" id="PTHR47529:SF1">
    <property type="entry name" value="PERIPLASMIC CHAPERONE PPID"/>
    <property type="match status" value="1"/>
</dbReference>
<proteinExistence type="inferred from homology"/>
<keyword evidence="5 15" id="KW-0812">Transmembrane</keyword>
<dbReference type="EMBL" id="LT960614">
    <property type="protein sequence ID" value="SON55057.1"/>
    <property type="molecule type" value="Genomic_DNA"/>
</dbReference>
<evidence type="ECO:0000256" key="3">
    <source>
        <dbReference type="ARBA" id="ARBA00022475"/>
    </source>
</evidence>
<evidence type="ECO:0000256" key="10">
    <source>
        <dbReference type="ARBA" id="ARBA00031484"/>
    </source>
</evidence>
<dbReference type="GO" id="GO:0005886">
    <property type="term" value="C:plasma membrane"/>
    <property type="evidence" value="ECO:0007669"/>
    <property type="project" value="UniProtKB-SubCell"/>
</dbReference>
<evidence type="ECO:0000256" key="8">
    <source>
        <dbReference type="ARBA" id="ARBA00023186"/>
    </source>
</evidence>
<evidence type="ECO:0000313" key="18">
    <source>
        <dbReference type="Proteomes" id="UP000223606"/>
    </source>
</evidence>
<dbReference type="InterPro" id="IPR046357">
    <property type="entry name" value="PPIase_dom_sf"/>
</dbReference>
<dbReference type="PANTHER" id="PTHR47529">
    <property type="entry name" value="PEPTIDYL-PROLYL CIS-TRANS ISOMERASE D"/>
    <property type="match status" value="1"/>
</dbReference>
<accession>A0A2C9D3Z9</accession>
<dbReference type="Pfam" id="PF13624">
    <property type="entry name" value="SurA_N_3"/>
    <property type="match status" value="1"/>
</dbReference>
<dbReference type="Proteomes" id="UP000223606">
    <property type="component" value="Chromosome 1"/>
</dbReference>
<dbReference type="SUPFAM" id="SSF54534">
    <property type="entry name" value="FKBP-like"/>
    <property type="match status" value="1"/>
</dbReference>
<dbReference type="Gene3D" id="1.10.4030.10">
    <property type="entry name" value="Porin chaperone SurA, peptide-binding domain"/>
    <property type="match status" value="1"/>
</dbReference>
<dbReference type="InterPro" id="IPR000297">
    <property type="entry name" value="PPIase_PpiC"/>
</dbReference>
<evidence type="ECO:0000259" key="16">
    <source>
        <dbReference type="PROSITE" id="PS50198"/>
    </source>
</evidence>
<evidence type="ECO:0000256" key="7">
    <source>
        <dbReference type="ARBA" id="ARBA00023136"/>
    </source>
</evidence>
<evidence type="ECO:0000256" key="9">
    <source>
        <dbReference type="ARBA" id="ARBA00030642"/>
    </source>
</evidence>
<organism evidence="17 18">
    <name type="scientific">Hartmannibacter diazotrophicus</name>
    <dbReference type="NCBI Taxonomy" id="1482074"/>
    <lineage>
        <taxon>Bacteria</taxon>
        <taxon>Pseudomonadati</taxon>
        <taxon>Pseudomonadota</taxon>
        <taxon>Alphaproteobacteria</taxon>
        <taxon>Hyphomicrobiales</taxon>
        <taxon>Pleomorphomonadaceae</taxon>
        <taxon>Hartmannibacter</taxon>
    </lineage>
</organism>
<dbReference type="OrthoDB" id="9768393at2"/>
<keyword evidence="18" id="KW-1185">Reference proteome</keyword>
<dbReference type="InterPro" id="IPR027304">
    <property type="entry name" value="Trigger_fact/SurA_dom_sf"/>
</dbReference>
<keyword evidence="14" id="KW-0697">Rotamase</keyword>
<keyword evidence="3" id="KW-1003">Cell membrane</keyword>
<evidence type="ECO:0000256" key="13">
    <source>
        <dbReference type="ARBA" id="ARBA00042775"/>
    </source>
</evidence>
<keyword evidence="8" id="KW-0143">Chaperone</keyword>
<evidence type="ECO:0000256" key="5">
    <source>
        <dbReference type="ARBA" id="ARBA00022692"/>
    </source>
</evidence>
<dbReference type="AlphaFoldDB" id="A0A2C9D3Z9"/>
<keyword evidence="7 15" id="KW-0472">Membrane</keyword>
<evidence type="ECO:0000256" key="11">
    <source>
        <dbReference type="ARBA" id="ARBA00038408"/>
    </source>
</evidence>
<keyword evidence="4" id="KW-0997">Cell inner membrane</keyword>
<evidence type="ECO:0000313" key="17">
    <source>
        <dbReference type="EMBL" id="SON55057.1"/>
    </source>
</evidence>
<evidence type="ECO:0000256" key="15">
    <source>
        <dbReference type="SAM" id="Phobius"/>
    </source>
</evidence>
<dbReference type="PROSITE" id="PS50198">
    <property type="entry name" value="PPIC_PPIASE_2"/>
    <property type="match status" value="1"/>
</dbReference>
<dbReference type="InterPro" id="IPR052029">
    <property type="entry name" value="PpiD_chaperone"/>
</dbReference>
<comment type="subcellular location">
    <subcellularLocation>
        <location evidence="1">Cell inner membrane</location>
        <topology evidence="1">Single-pass type II membrane protein</topology>
        <orientation evidence="1">Periplasmic side</orientation>
    </subcellularLocation>
</comment>
<dbReference type="Pfam" id="PF13145">
    <property type="entry name" value="Rotamase_2"/>
    <property type="match status" value="1"/>
</dbReference>
<comment type="similarity">
    <text evidence="11">Belongs to the PpiD chaperone family.</text>
</comment>
<reference evidence="18" key="1">
    <citation type="submission" date="2017-09" db="EMBL/GenBank/DDBJ databases">
        <title>Genome sequence of Nannocystis excedens DSM 71.</title>
        <authorList>
            <person name="Blom J."/>
        </authorList>
    </citation>
    <scope>NUCLEOTIDE SEQUENCE [LARGE SCALE GENOMIC DNA]</scope>
    <source>
        <strain evidence="18">type strain: E19</strain>
    </source>
</reference>
<feature type="domain" description="PpiC" evidence="16">
    <location>
        <begin position="265"/>
        <end position="352"/>
    </location>
</feature>
<evidence type="ECO:0000256" key="14">
    <source>
        <dbReference type="PROSITE-ProRule" id="PRU00278"/>
    </source>
</evidence>
<dbReference type="Gene3D" id="3.10.50.40">
    <property type="match status" value="1"/>
</dbReference>
<gene>
    <name evidence="17" type="primary">ppiD</name>
    <name evidence="17" type="ORF">HDIA_1516</name>
</gene>
<dbReference type="GO" id="GO:0003755">
    <property type="term" value="F:peptidyl-prolyl cis-trans isomerase activity"/>
    <property type="evidence" value="ECO:0007669"/>
    <property type="project" value="UniProtKB-KW"/>
</dbReference>